<organism evidence="1 2">
    <name type="scientific">Parelaphostrongylus tenuis</name>
    <name type="common">Meningeal worm</name>
    <dbReference type="NCBI Taxonomy" id="148309"/>
    <lineage>
        <taxon>Eukaryota</taxon>
        <taxon>Metazoa</taxon>
        <taxon>Ecdysozoa</taxon>
        <taxon>Nematoda</taxon>
        <taxon>Chromadorea</taxon>
        <taxon>Rhabditida</taxon>
        <taxon>Rhabditina</taxon>
        <taxon>Rhabditomorpha</taxon>
        <taxon>Strongyloidea</taxon>
        <taxon>Metastrongylidae</taxon>
        <taxon>Parelaphostrongylus</taxon>
    </lineage>
</organism>
<dbReference type="Proteomes" id="UP001196413">
    <property type="component" value="Unassembled WGS sequence"/>
</dbReference>
<protein>
    <submittedName>
        <fullName evidence="1">Uncharacterized protein</fullName>
    </submittedName>
</protein>
<proteinExistence type="predicted"/>
<dbReference type="EMBL" id="JAHQIW010005358">
    <property type="protein sequence ID" value="KAJ1365762.1"/>
    <property type="molecule type" value="Genomic_DNA"/>
</dbReference>
<reference evidence="1" key="1">
    <citation type="submission" date="2021-06" db="EMBL/GenBank/DDBJ databases">
        <title>Parelaphostrongylus tenuis whole genome reference sequence.</title>
        <authorList>
            <person name="Garwood T.J."/>
            <person name="Larsen P.A."/>
            <person name="Fountain-Jones N.M."/>
            <person name="Garbe J.R."/>
            <person name="Macchietto M.G."/>
            <person name="Kania S.A."/>
            <person name="Gerhold R.W."/>
            <person name="Richards J.E."/>
            <person name="Wolf T.M."/>
        </authorList>
    </citation>
    <scope>NUCLEOTIDE SEQUENCE</scope>
    <source>
        <strain evidence="1">MNPRO001-30</strain>
        <tissue evidence="1">Meninges</tissue>
    </source>
</reference>
<name>A0AAD5MWF1_PARTN</name>
<accession>A0AAD5MWF1</accession>
<evidence type="ECO:0000313" key="2">
    <source>
        <dbReference type="Proteomes" id="UP001196413"/>
    </source>
</evidence>
<gene>
    <name evidence="1" type="ORF">KIN20_026189</name>
</gene>
<evidence type="ECO:0000313" key="1">
    <source>
        <dbReference type="EMBL" id="KAJ1365762.1"/>
    </source>
</evidence>
<dbReference type="AlphaFoldDB" id="A0AAD5MWF1"/>
<keyword evidence="2" id="KW-1185">Reference proteome</keyword>
<comment type="caution">
    <text evidence="1">The sequence shown here is derived from an EMBL/GenBank/DDBJ whole genome shotgun (WGS) entry which is preliminary data.</text>
</comment>
<sequence>MEKQKTQEFTGNVSSLCIGTDADTEEFLRKLNEPMAVRSNTSLADNLRSE</sequence>